<dbReference type="SUPFAM" id="SSF52047">
    <property type="entry name" value="RNI-like"/>
    <property type="match status" value="1"/>
</dbReference>
<dbReference type="AlphaFoldDB" id="A0A5C3QU59"/>
<dbReference type="Proteomes" id="UP000305067">
    <property type="component" value="Unassembled WGS sequence"/>
</dbReference>
<sequence>MTPVLFASDAHRCQELDLQMKSDMAYEVLQGPTRPLKFGAPRKWRIAALDGYDNVILFRTAAHLTHLWISLGRLEDSFTRFVPWMNVQSLRLNEVNIPPKTLLQVLGQTRTLSSLIVHADGTFDLMDDDDHHLPINAVTIPSLTHFRLYFGRVTETSQILAQNMRAPKLRCLEVQSACTEDLRTLESFMRSSTSVTSFSVNEVKFRERDNIDEHFLPVLLSILRGLTALERFRLGLINVDRMLNLRPLLGRLTFSPNQEATVPDLKELHLVGPRAGLTSHQLQDLVEGRLSRRGPDRSYANTSGPQLPSALQALYLQKVFIFECATYNSQGNGYRNSEAAVRLRWLLDAEEAGSLVYGVNGDLEFGDDLTWESTT</sequence>
<keyword evidence="2" id="KW-1185">Reference proteome</keyword>
<gene>
    <name evidence="1" type="ORF">BDV98DRAFT_223868</name>
</gene>
<proteinExistence type="predicted"/>
<evidence type="ECO:0000313" key="2">
    <source>
        <dbReference type="Proteomes" id="UP000305067"/>
    </source>
</evidence>
<organism evidence="1 2">
    <name type="scientific">Pterulicium gracile</name>
    <dbReference type="NCBI Taxonomy" id="1884261"/>
    <lineage>
        <taxon>Eukaryota</taxon>
        <taxon>Fungi</taxon>
        <taxon>Dikarya</taxon>
        <taxon>Basidiomycota</taxon>
        <taxon>Agaricomycotina</taxon>
        <taxon>Agaricomycetes</taxon>
        <taxon>Agaricomycetidae</taxon>
        <taxon>Agaricales</taxon>
        <taxon>Pleurotineae</taxon>
        <taxon>Pterulaceae</taxon>
        <taxon>Pterulicium</taxon>
    </lineage>
</organism>
<evidence type="ECO:0000313" key="1">
    <source>
        <dbReference type="EMBL" id="TFL05533.1"/>
    </source>
</evidence>
<dbReference type="InterPro" id="IPR032675">
    <property type="entry name" value="LRR_dom_sf"/>
</dbReference>
<accession>A0A5C3QU59</accession>
<reference evidence="1 2" key="1">
    <citation type="journal article" date="2019" name="Nat. Ecol. Evol.">
        <title>Megaphylogeny resolves global patterns of mushroom evolution.</title>
        <authorList>
            <person name="Varga T."/>
            <person name="Krizsan K."/>
            <person name="Foldi C."/>
            <person name="Dima B."/>
            <person name="Sanchez-Garcia M."/>
            <person name="Sanchez-Ramirez S."/>
            <person name="Szollosi G.J."/>
            <person name="Szarkandi J.G."/>
            <person name="Papp V."/>
            <person name="Albert L."/>
            <person name="Andreopoulos W."/>
            <person name="Angelini C."/>
            <person name="Antonin V."/>
            <person name="Barry K.W."/>
            <person name="Bougher N.L."/>
            <person name="Buchanan P."/>
            <person name="Buyck B."/>
            <person name="Bense V."/>
            <person name="Catcheside P."/>
            <person name="Chovatia M."/>
            <person name="Cooper J."/>
            <person name="Damon W."/>
            <person name="Desjardin D."/>
            <person name="Finy P."/>
            <person name="Geml J."/>
            <person name="Haridas S."/>
            <person name="Hughes K."/>
            <person name="Justo A."/>
            <person name="Karasinski D."/>
            <person name="Kautmanova I."/>
            <person name="Kiss B."/>
            <person name="Kocsube S."/>
            <person name="Kotiranta H."/>
            <person name="LaButti K.M."/>
            <person name="Lechner B.E."/>
            <person name="Liimatainen K."/>
            <person name="Lipzen A."/>
            <person name="Lukacs Z."/>
            <person name="Mihaltcheva S."/>
            <person name="Morgado L.N."/>
            <person name="Niskanen T."/>
            <person name="Noordeloos M.E."/>
            <person name="Ohm R.A."/>
            <person name="Ortiz-Santana B."/>
            <person name="Ovrebo C."/>
            <person name="Racz N."/>
            <person name="Riley R."/>
            <person name="Savchenko A."/>
            <person name="Shiryaev A."/>
            <person name="Soop K."/>
            <person name="Spirin V."/>
            <person name="Szebenyi C."/>
            <person name="Tomsovsky M."/>
            <person name="Tulloss R.E."/>
            <person name="Uehling J."/>
            <person name="Grigoriev I.V."/>
            <person name="Vagvolgyi C."/>
            <person name="Papp T."/>
            <person name="Martin F.M."/>
            <person name="Miettinen O."/>
            <person name="Hibbett D.S."/>
            <person name="Nagy L.G."/>
        </authorList>
    </citation>
    <scope>NUCLEOTIDE SEQUENCE [LARGE SCALE GENOMIC DNA]</scope>
    <source>
        <strain evidence="1 2">CBS 309.79</strain>
    </source>
</reference>
<dbReference type="EMBL" id="ML178816">
    <property type="protein sequence ID" value="TFL05533.1"/>
    <property type="molecule type" value="Genomic_DNA"/>
</dbReference>
<name>A0A5C3QU59_9AGAR</name>
<evidence type="ECO:0008006" key="3">
    <source>
        <dbReference type="Google" id="ProtNLM"/>
    </source>
</evidence>
<dbReference type="Gene3D" id="3.80.10.10">
    <property type="entry name" value="Ribonuclease Inhibitor"/>
    <property type="match status" value="1"/>
</dbReference>
<protein>
    <recommendedName>
        <fullName evidence="3">F-box domain-containing protein</fullName>
    </recommendedName>
</protein>